<dbReference type="GO" id="GO:0008270">
    <property type="term" value="F:zinc ion binding"/>
    <property type="evidence" value="ECO:0007669"/>
    <property type="project" value="UniProtKB-KW"/>
</dbReference>
<dbReference type="PROSITE" id="PS50030">
    <property type="entry name" value="UBA"/>
    <property type="match status" value="1"/>
</dbReference>
<dbReference type="PANTHER" id="PTHR45705:SF9">
    <property type="entry name" value="PROTEIN GTS1"/>
    <property type="match status" value="1"/>
</dbReference>
<dbReference type="SUPFAM" id="SSF46934">
    <property type="entry name" value="UBA-like"/>
    <property type="match status" value="1"/>
</dbReference>
<dbReference type="InterPro" id="IPR015940">
    <property type="entry name" value="UBA"/>
</dbReference>
<feature type="compositionally biased region" description="Low complexity" evidence="2">
    <location>
        <begin position="317"/>
        <end position="332"/>
    </location>
</feature>
<dbReference type="Proteomes" id="UP000001640">
    <property type="component" value="Chromosome 2"/>
</dbReference>
<dbReference type="PRINTS" id="PR00405">
    <property type="entry name" value="REVINTRACTNG"/>
</dbReference>
<name>G0VAL7_NAUCA</name>
<evidence type="ECO:0000256" key="2">
    <source>
        <dbReference type="SAM" id="MobiDB-lite"/>
    </source>
</evidence>
<feature type="compositionally biased region" description="Polar residues" evidence="2">
    <location>
        <begin position="391"/>
        <end position="404"/>
    </location>
</feature>
<dbReference type="AlphaFoldDB" id="G0VAL7"/>
<dbReference type="SMART" id="SM00165">
    <property type="entry name" value="UBA"/>
    <property type="match status" value="1"/>
</dbReference>
<gene>
    <name evidence="5" type="primary">NCAS0B04590</name>
    <name evidence="5" type="ordered locus">NCAS_0B04590</name>
</gene>
<dbReference type="InterPro" id="IPR001164">
    <property type="entry name" value="ArfGAP_dom"/>
</dbReference>
<dbReference type="PROSITE" id="PS50115">
    <property type="entry name" value="ARFGAP"/>
    <property type="match status" value="1"/>
</dbReference>
<dbReference type="eggNOG" id="KOG0703">
    <property type="taxonomic scope" value="Eukaryota"/>
</dbReference>
<keyword evidence="1" id="KW-0862">Zinc</keyword>
<dbReference type="CDD" id="cd14400">
    <property type="entry name" value="UBA_Gts1p_like"/>
    <property type="match status" value="1"/>
</dbReference>
<dbReference type="InParanoid" id="G0VAL7"/>
<feature type="compositionally biased region" description="Polar residues" evidence="2">
    <location>
        <begin position="347"/>
        <end position="358"/>
    </location>
</feature>
<dbReference type="InterPro" id="IPR051718">
    <property type="entry name" value="ARF_GTPase-activating"/>
</dbReference>
<accession>G0VAL7</accession>
<keyword evidence="6" id="KW-1185">Reference proteome</keyword>
<reference evidence="5 6" key="1">
    <citation type="journal article" date="2011" name="Proc. Natl. Acad. Sci. U.S.A.">
        <title>Evolutionary erosion of yeast sex chromosomes by mating-type switching accidents.</title>
        <authorList>
            <person name="Gordon J.L."/>
            <person name="Armisen D."/>
            <person name="Proux-Wera E."/>
            <person name="Oheigeartaigh S.S."/>
            <person name="Byrne K.P."/>
            <person name="Wolfe K.H."/>
        </authorList>
    </citation>
    <scope>NUCLEOTIDE SEQUENCE [LARGE SCALE GENOMIC DNA]</scope>
    <source>
        <strain evidence="6">ATCC 76901 / BCRC 22586 / CBS 4309 / NBRC 1992 / NRRL Y-12630</strain>
    </source>
</reference>
<feature type="region of interest" description="Disordered" evidence="2">
    <location>
        <begin position="196"/>
        <end position="358"/>
    </location>
</feature>
<feature type="compositionally biased region" description="Polar residues" evidence="2">
    <location>
        <begin position="254"/>
        <end position="316"/>
    </location>
</feature>
<dbReference type="Pfam" id="PF01412">
    <property type="entry name" value="ArfGap"/>
    <property type="match status" value="1"/>
</dbReference>
<feature type="domain" description="Arf-GAP" evidence="4">
    <location>
        <begin position="10"/>
        <end position="129"/>
    </location>
</feature>
<dbReference type="Gene3D" id="1.10.8.10">
    <property type="entry name" value="DNA helicase RuvA subunit, C-terminal domain"/>
    <property type="match status" value="1"/>
</dbReference>
<dbReference type="RefSeq" id="XP_003674915.1">
    <property type="nucleotide sequence ID" value="XM_003674867.1"/>
</dbReference>
<keyword evidence="1" id="KW-0863">Zinc-finger</keyword>
<reference key="2">
    <citation type="submission" date="2011-08" db="EMBL/GenBank/DDBJ databases">
        <title>Genome sequence of Naumovozyma castellii.</title>
        <authorList>
            <person name="Gordon J.L."/>
            <person name="Armisen D."/>
            <person name="Proux-Wera E."/>
            <person name="OhEigeartaigh S.S."/>
            <person name="Byrne K.P."/>
            <person name="Wolfe K.H."/>
        </authorList>
    </citation>
    <scope>NUCLEOTIDE SEQUENCE</scope>
    <source>
        <strain>Type strain:CBS 4309</strain>
    </source>
</reference>
<protein>
    <recommendedName>
        <fullName evidence="7">Arf-GAP domain-containing protein</fullName>
    </recommendedName>
</protein>
<dbReference type="EMBL" id="HE576753">
    <property type="protein sequence ID" value="CCC68543.1"/>
    <property type="molecule type" value="Genomic_DNA"/>
</dbReference>
<dbReference type="InterPro" id="IPR009060">
    <property type="entry name" value="UBA-like_sf"/>
</dbReference>
<evidence type="ECO:0008006" key="7">
    <source>
        <dbReference type="Google" id="ProtNLM"/>
    </source>
</evidence>
<sequence>MFTVSDSYQRELNRFLDSSENHNKCGECGLPNPTWCSTTYNLFLCTRCATVHKKILNHDPDLSIIKSIKLDYWTNDELNKFINSGGNAYNKRFWNPKDIKNFDDANWENFLRDKYILKKFRYEQERTERNRISSRLGGTNKLLTGRMAKDYELSKYSRQLRSLKDMGFNDVDNNVEALNICNGNINKTINILTSNERSASAEPLPPSLPSRPQISTEPKPAIFDGSSPFASDDTSSSIRQNGPKPAVFDGSAIFQPQWNDQLSTPNGFTGQNQNMAPSNYSQPPIQSTGQIPGQSNGFTTMQSYPDPNLTGSQQTFQPQAQNQLQYQQQPLQTSGGYQGQLQQPQQFDSSSMNSQAQRQSNISNMFVSQPQSMPYNPQQFQYQQSQFDSNVPSQTQPSIAPSAVNATTIPYGQLPQAQYSQYQQQYQQQYSQQYPQQNSSQQYQQFP</sequence>
<proteinExistence type="predicted"/>
<dbReference type="PANTHER" id="PTHR45705">
    <property type="entry name" value="FI20236P1"/>
    <property type="match status" value="1"/>
</dbReference>
<evidence type="ECO:0000313" key="6">
    <source>
        <dbReference type="Proteomes" id="UP000001640"/>
    </source>
</evidence>
<evidence type="ECO:0000259" key="4">
    <source>
        <dbReference type="PROSITE" id="PS50115"/>
    </source>
</evidence>
<feature type="region of interest" description="Disordered" evidence="2">
    <location>
        <begin position="428"/>
        <end position="447"/>
    </location>
</feature>
<dbReference type="GO" id="GO:0005096">
    <property type="term" value="F:GTPase activator activity"/>
    <property type="evidence" value="ECO:0007669"/>
    <property type="project" value="InterPro"/>
</dbReference>
<dbReference type="GeneID" id="96902101"/>
<keyword evidence="1" id="KW-0479">Metal-binding</keyword>
<dbReference type="KEGG" id="ncs:NCAS_0B04590"/>
<evidence type="ECO:0000256" key="1">
    <source>
        <dbReference type="PROSITE-ProRule" id="PRU00288"/>
    </source>
</evidence>
<dbReference type="OrthoDB" id="10266696at2759"/>
<dbReference type="SUPFAM" id="SSF57863">
    <property type="entry name" value="ArfGap/RecO-like zinc finger"/>
    <property type="match status" value="1"/>
</dbReference>
<feature type="domain" description="UBA" evidence="3">
    <location>
        <begin position="154"/>
        <end position="195"/>
    </location>
</feature>
<dbReference type="OMA" id="SHHNPQG"/>
<dbReference type="Gene3D" id="1.10.220.150">
    <property type="entry name" value="Arf GTPase activating protein"/>
    <property type="match status" value="1"/>
</dbReference>
<dbReference type="InterPro" id="IPR038508">
    <property type="entry name" value="ArfGAP_dom_sf"/>
</dbReference>
<feature type="compositionally biased region" description="Low complexity" evidence="2">
    <location>
        <begin position="226"/>
        <end position="237"/>
    </location>
</feature>
<evidence type="ECO:0000313" key="5">
    <source>
        <dbReference type="EMBL" id="CCC68543.1"/>
    </source>
</evidence>
<dbReference type="HOGENOM" id="CLU_031494_1_0_1"/>
<organism evidence="5 6">
    <name type="scientific">Naumovozyma castellii</name>
    <name type="common">Yeast</name>
    <name type="synonym">Saccharomyces castellii</name>
    <dbReference type="NCBI Taxonomy" id="27288"/>
    <lineage>
        <taxon>Eukaryota</taxon>
        <taxon>Fungi</taxon>
        <taxon>Dikarya</taxon>
        <taxon>Ascomycota</taxon>
        <taxon>Saccharomycotina</taxon>
        <taxon>Saccharomycetes</taxon>
        <taxon>Saccharomycetales</taxon>
        <taxon>Saccharomycetaceae</taxon>
        <taxon>Naumovozyma</taxon>
    </lineage>
</organism>
<dbReference type="SMART" id="SM00105">
    <property type="entry name" value="ArfGap"/>
    <property type="match status" value="1"/>
</dbReference>
<feature type="region of interest" description="Disordered" evidence="2">
    <location>
        <begin position="382"/>
        <end position="404"/>
    </location>
</feature>
<evidence type="ECO:0000259" key="3">
    <source>
        <dbReference type="PROSITE" id="PS50030"/>
    </source>
</evidence>
<dbReference type="InterPro" id="IPR037278">
    <property type="entry name" value="ARFGAP/RecO"/>
</dbReference>
<dbReference type="GO" id="GO:0005737">
    <property type="term" value="C:cytoplasm"/>
    <property type="evidence" value="ECO:0007669"/>
    <property type="project" value="TreeGrafter"/>
</dbReference>